<keyword evidence="4" id="KW-0862">Zinc</keyword>
<dbReference type="GO" id="GO:0003723">
    <property type="term" value="F:RNA binding"/>
    <property type="evidence" value="ECO:0007669"/>
    <property type="project" value="UniProtKB-KW"/>
</dbReference>
<dbReference type="Gene3D" id="3.40.50.10710">
    <property type="entry name" value="Metallo-hydrolase/oxidoreductase"/>
    <property type="match status" value="1"/>
</dbReference>
<dbReference type="SUPFAM" id="SSF56281">
    <property type="entry name" value="Metallo-hydrolase/oxidoreductase"/>
    <property type="match status" value="1"/>
</dbReference>
<dbReference type="InterPro" id="IPR041636">
    <property type="entry name" value="RNase_J_C"/>
</dbReference>
<proteinExistence type="predicted"/>
<dbReference type="InterPro" id="IPR036866">
    <property type="entry name" value="RibonucZ/Hydroxyglut_hydro"/>
</dbReference>
<dbReference type="EMBL" id="CP043312">
    <property type="protein sequence ID" value="QEK39459.1"/>
    <property type="molecule type" value="Genomic_DNA"/>
</dbReference>
<dbReference type="RefSeq" id="WP_148951820.1">
    <property type="nucleotide sequence ID" value="NZ_CP043312.1"/>
</dbReference>
<keyword evidence="9" id="KW-1185">Reference proteome</keyword>
<dbReference type="Pfam" id="PF17770">
    <property type="entry name" value="RNase_J_C"/>
    <property type="match status" value="1"/>
</dbReference>
<dbReference type="Gene3D" id="3.60.15.10">
    <property type="entry name" value="Ribonuclease Z/Hydroxyacylglutathione hydrolase-like"/>
    <property type="match status" value="1"/>
</dbReference>
<dbReference type="OrthoDB" id="9770211at2"/>
<feature type="domain" description="Metallo-beta-lactamase" evidence="7">
    <location>
        <begin position="25"/>
        <end position="204"/>
    </location>
</feature>
<dbReference type="PANTHER" id="PTHR43694:SF1">
    <property type="entry name" value="RIBONUCLEASE J"/>
    <property type="match status" value="1"/>
</dbReference>
<dbReference type="Pfam" id="PF12706">
    <property type="entry name" value="Lactamase_B_2"/>
    <property type="match status" value="1"/>
</dbReference>
<evidence type="ECO:0000256" key="5">
    <source>
        <dbReference type="ARBA" id="ARBA00022839"/>
    </source>
</evidence>
<evidence type="ECO:0000313" key="8">
    <source>
        <dbReference type="EMBL" id="QEK39459.1"/>
    </source>
</evidence>
<dbReference type="CDD" id="cd07714">
    <property type="entry name" value="RNaseJ_MBL-fold"/>
    <property type="match status" value="1"/>
</dbReference>
<dbReference type="InterPro" id="IPR055132">
    <property type="entry name" value="RNase_J_b_CASP"/>
</dbReference>
<accession>A0A5C0UI66</accession>
<dbReference type="GO" id="GO:0004527">
    <property type="term" value="F:exonuclease activity"/>
    <property type="evidence" value="ECO:0007669"/>
    <property type="project" value="UniProtKB-KW"/>
</dbReference>
<sequence length="546" mass="59951">MQNLHKYNNALLFIPLGGTEEIGINLNVYHFRGKLLIVDCGSGFIHDVPGVRMVLPDISFLVQNEKKIVGAFITHSHEDHVGGLPYLLSTISCPLYATNFTANFIQAKLKEYSITAKINTIEPDTSFTLDPFHLTAISLTHSSPEMQALLIQTSQGNVLHTGDWKFDPGPLTGPQSNKKALKHYAKQGILALVCDSTNAFSEGRSGSEEKVQECLSDIIQKATGMILVTTFASNIARLEGLLMAAQQASKKVILLGKSMLKIFNIGKDSGYFLESEDTVINKKEASLFKRTELLILSTGCQGEKNAALSQIVQKNHEIKLKANDTVIFSSKIIPGNEKAIYDIMNHLVKEDVKVISAHEANVHTSGHPCQEELKEMYSIIKPQISVPVHGEPMHISKHAELAQSFSVPKIIKVHNGSVVLLDKNNPDIIGNVKTRYLAIDGNSVIPLSSPILKERRTLTDSGAIVITLLLNKDRKLIKTPILSTPGCLSDVTDKHLLESLLLNLSDIVKQCNSKQSVISSSTRYVTKFIKKELAKSPLVIVNVVTV</sequence>
<dbReference type="Proteomes" id="UP000323844">
    <property type="component" value="Chromosome"/>
</dbReference>
<evidence type="ECO:0000313" key="9">
    <source>
        <dbReference type="Proteomes" id="UP000323844"/>
    </source>
</evidence>
<keyword evidence="6" id="KW-0694">RNA-binding</keyword>
<dbReference type="Gene3D" id="3.10.20.580">
    <property type="match status" value="1"/>
</dbReference>
<evidence type="ECO:0000256" key="6">
    <source>
        <dbReference type="ARBA" id="ARBA00022884"/>
    </source>
</evidence>
<dbReference type="InterPro" id="IPR042173">
    <property type="entry name" value="RNase_J_2"/>
</dbReference>
<dbReference type="Pfam" id="PF07521">
    <property type="entry name" value="RMMBL"/>
    <property type="match status" value="1"/>
</dbReference>
<evidence type="ECO:0000256" key="3">
    <source>
        <dbReference type="ARBA" id="ARBA00022801"/>
    </source>
</evidence>
<evidence type="ECO:0000256" key="2">
    <source>
        <dbReference type="ARBA" id="ARBA00022723"/>
    </source>
</evidence>
<dbReference type="GO" id="GO:0046872">
    <property type="term" value="F:metal ion binding"/>
    <property type="evidence" value="ECO:0007669"/>
    <property type="project" value="UniProtKB-KW"/>
</dbReference>
<organism evidence="8 9">
    <name type="scientific">Candidatus Sneabacter namystus</name>
    <dbReference type="NCBI Taxonomy" id="2601646"/>
    <lineage>
        <taxon>Bacteria</taxon>
        <taxon>Pseudomonadati</taxon>
        <taxon>Pseudomonadota</taxon>
        <taxon>Alphaproteobacteria</taxon>
        <taxon>Rickettsiales</taxon>
        <taxon>Rickettsiaceae</taxon>
        <taxon>Rickettsieae</taxon>
        <taxon>Candidatus Sneabacter</taxon>
    </lineage>
</organism>
<dbReference type="Pfam" id="PF22505">
    <property type="entry name" value="RNase_J_b_CASP"/>
    <property type="match status" value="1"/>
</dbReference>
<dbReference type="PANTHER" id="PTHR43694">
    <property type="entry name" value="RIBONUCLEASE J"/>
    <property type="match status" value="1"/>
</dbReference>
<reference evidence="8 9" key="1">
    <citation type="submission" date="2019-08" db="EMBL/GenBank/DDBJ databases">
        <title>Highly reduced genomes of protist endosymbionts show evolutionary convergence.</title>
        <authorList>
            <person name="George E."/>
            <person name="Husnik F."/>
            <person name="Tashyreva D."/>
            <person name="Prokopchuk G."/>
            <person name="Horak A."/>
            <person name="Kwong W.K."/>
            <person name="Lukes J."/>
            <person name="Keeling P.J."/>
        </authorList>
    </citation>
    <scope>NUCLEOTIDE SEQUENCE [LARGE SCALE GENOMIC DNA]</scope>
    <source>
        <strain evidence="8">1621</strain>
    </source>
</reference>
<evidence type="ECO:0000256" key="1">
    <source>
        <dbReference type="ARBA" id="ARBA00022722"/>
    </source>
</evidence>
<gene>
    <name evidence="8" type="ORF">FZC37_00690</name>
</gene>
<dbReference type="AlphaFoldDB" id="A0A5C0UI66"/>
<keyword evidence="2" id="KW-0479">Metal-binding</keyword>
<dbReference type="InterPro" id="IPR011108">
    <property type="entry name" value="RMMBL"/>
</dbReference>
<dbReference type="SMART" id="SM00849">
    <property type="entry name" value="Lactamase_B"/>
    <property type="match status" value="1"/>
</dbReference>
<evidence type="ECO:0000259" key="7">
    <source>
        <dbReference type="SMART" id="SM00849"/>
    </source>
</evidence>
<name>A0A5C0UI66_9RICK</name>
<evidence type="ECO:0000256" key="4">
    <source>
        <dbReference type="ARBA" id="ARBA00022833"/>
    </source>
</evidence>
<protein>
    <submittedName>
        <fullName evidence="8">Ribonuclease J</fullName>
    </submittedName>
</protein>
<keyword evidence="5" id="KW-0269">Exonuclease</keyword>
<keyword evidence="3" id="KW-0378">Hydrolase</keyword>
<keyword evidence="1" id="KW-0540">Nuclease</keyword>
<dbReference type="InterPro" id="IPR001279">
    <property type="entry name" value="Metallo-B-lactamas"/>
</dbReference>
<dbReference type="KEGG" id="snay:FZC37_00690"/>